<evidence type="ECO:0000256" key="8">
    <source>
        <dbReference type="ARBA" id="ARBA00024069"/>
    </source>
</evidence>
<keyword evidence="7 10" id="KW-1208">Phospholipid metabolism</keyword>
<dbReference type="Gene3D" id="3.40.718.10">
    <property type="entry name" value="Isopropylmalate Dehydrogenase"/>
    <property type="match status" value="1"/>
</dbReference>
<evidence type="ECO:0000256" key="9">
    <source>
        <dbReference type="ARBA" id="ARBA00046608"/>
    </source>
</evidence>
<comment type="function">
    <text evidence="10">Catalyzes the reversible formation of acyl-phosphate (acyl-PO(4)) from acyl-[acyl-carrier-protein] (acyl-ACP). This enzyme utilizes acyl-ACP as fatty acyl donor, but not acyl-CoA.</text>
</comment>
<keyword evidence="3 10" id="KW-0444">Lipid biosynthesis</keyword>
<keyword evidence="11" id="KW-0012">Acyltransferase</keyword>
<dbReference type="InterPro" id="IPR003664">
    <property type="entry name" value="FA_synthesis"/>
</dbReference>
<comment type="subunit">
    <text evidence="9 10">Homodimer. Probably interacts with PlsY.</text>
</comment>
<dbReference type="PIRSF" id="PIRSF002465">
    <property type="entry name" value="Phsphlp_syn_PlsX"/>
    <property type="match status" value="1"/>
</dbReference>
<dbReference type="InterPro" id="IPR012281">
    <property type="entry name" value="Phospholipid_synth_PlsX-like"/>
</dbReference>
<proteinExistence type="inferred from homology"/>
<dbReference type="GO" id="GO:0008654">
    <property type="term" value="P:phospholipid biosynthetic process"/>
    <property type="evidence" value="ECO:0007669"/>
    <property type="project" value="UniProtKB-KW"/>
</dbReference>
<dbReference type="EC" id="2.3.1.274" evidence="8 10"/>
<keyword evidence="12" id="KW-1185">Reference proteome</keyword>
<comment type="similarity">
    <text evidence="10">Belongs to the PlsX family.</text>
</comment>
<protein>
    <recommendedName>
        <fullName evidence="8 10">Phosphate acyltransferase</fullName>
        <ecNumber evidence="8 10">2.3.1.274</ecNumber>
    </recommendedName>
    <alternativeName>
        <fullName evidence="10">Acyl-ACP phosphotransacylase</fullName>
    </alternativeName>
    <alternativeName>
        <fullName evidence="10">Acyl-[acyl-carrier-protein]--phosphate acyltransferase</fullName>
    </alternativeName>
    <alternativeName>
        <fullName evidence="10">Phosphate-acyl-ACP acyltransferase</fullName>
    </alternativeName>
</protein>
<dbReference type="OrthoDB" id="9806408at2"/>
<dbReference type="PANTHER" id="PTHR30100:SF1">
    <property type="entry name" value="PHOSPHATE ACYLTRANSFERASE"/>
    <property type="match status" value="1"/>
</dbReference>
<evidence type="ECO:0000256" key="4">
    <source>
        <dbReference type="ARBA" id="ARBA00022679"/>
    </source>
</evidence>
<dbReference type="RefSeq" id="WP_036944340.1">
    <property type="nucleotide sequence ID" value="NZ_JQKC01000027.1"/>
</dbReference>
<dbReference type="eggNOG" id="COG0416">
    <property type="taxonomic scope" value="Bacteria"/>
</dbReference>
<comment type="subcellular location">
    <subcellularLocation>
        <location evidence="10">Cytoplasm</location>
    </subcellularLocation>
    <text evidence="10">Associated with the membrane possibly through PlsY.</text>
</comment>
<comment type="catalytic activity">
    <reaction evidence="1 10">
        <text>a fatty acyl-[ACP] + phosphate = an acyl phosphate + holo-[ACP]</text>
        <dbReference type="Rhea" id="RHEA:42292"/>
        <dbReference type="Rhea" id="RHEA-COMP:9685"/>
        <dbReference type="Rhea" id="RHEA-COMP:14125"/>
        <dbReference type="ChEBI" id="CHEBI:43474"/>
        <dbReference type="ChEBI" id="CHEBI:59918"/>
        <dbReference type="ChEBI" id="CHEBI:64479"/>
        <dbReference type="ChEBI" id="CHEBI:138651"/>
        <dbReference type="EC" id="2.3.1.274"/>
    </reaction>
</comment>
<evidence type="ECO:0000313" key="11">
    <source>
        <dbReference type="EMBL" id="KNY26040.1"/>
    </source>
</evidence>
<evidence type="ECO:0000256" key="7">
    <source>
        <dbReference type="ARBA" id="ARBA00023264"/>
    </source>
</evidence>
<accession>A0A0L6JJW5</accession>
<comment type="pathway">
    <text evidence="10">Lipid metabolism; phospholipid metabolism.</text>
</comment>
<evidence type="ECO:0000256" key="1">
    <source>
        <dbReference type="ARBA" id="ARBA00001232"/>
    </source>
</evidence>
<keyword evidence="6 10" id="KW-0594">Phospholipid biosynthesis</keyword>
<dbReference type="PANTHER" id="PTHR30100">
    <property type="entry name" value="FATTY ACID/PHOSPHOLIPID SYNTHESIS PROTEIN PLSX"/>
    <property type="match status" value="1"/>
</dbReference>
<dbReference type="SUPFAM" id="SSF53659">
    <property type="entry name" value="Isocitrate/Isopropylmalate dehydrogenase-like"/>
    <property type="match status" value="1"/>
</dbReference>
<evidence type="ECO:0000256" key="2">
    <source>
        <dbReference type="ARBA" id="ARBA00022490"/>
    </source>
</evidence>
<dbReference type="NCBIfam" id="TIGR00182">
    <property type="entry name" value="plsX"/>
    <property type="match status" value="1"/>
</dbReference>
<dbReference type="STRING" id="398512.Bccel_1302"/>
<dbReference type="GO" id="GO:0006633">
    <property type="term" value="P:fatty acid biosynthetic process"/>
    <property type="evidence" value="ECO:0007669"/>
    <property type="project" value="UniProtKB-UniRule"/>
</dbReference>
<evidence type="ECO:0000256" key="10">
    <source>
        <dbReference type="HAMAP-Rule" id="MF_00019"/>
    </source>
</evidence>
<sequence length="336" mass="36439">MLILVDAMGGDNAPREIVHGCMDAINEHDDFDILLAGDKNKITSILKEKDFSNKRLDVYHTTEAITNEDSPVKAIKRKKDSSIVVGLEMLKDKKADVFLSAGNTGALMAGSKIILGMIEGVERPALMSFLPTSKGLSVIVDAGANTMCKPVNLLQFGVMGSLYISEVFGVKNPRVGIVNVGAEENKGNDLVKSAYTMLKQANINFIGNIEGRQVLDGDADVIVCDGFVGNVLIKTLEGAAGYLFGSIKNIFNKNLLTKISAALVKKELKKFKKHMDYTEYGGVPLLGVNGKVIKAHGSSNAKAIKNAVIRAKSYVKSDVLEQIREDFKNMEVEEIE</sequence>
<dbReference type="AlphaFoldDB" id="A0A0L6JJW5"/>
<reference evidence="12" key="1">
    <citation type="submission" date="2015-07" db="EMBL/GenBank/DDBJ databases">
        <title>Near-Complete Genome Sequence of the Cellulolytic Bacterium Bacteroides (Pseudobacteroides) cellulosolvens ATCC 35603.</title>
        <authorList>
            <person name="Dassa B."/>
            <person name="Utturkar S.M."/>
            <person name="Klingeman D.M."/>
            <person name="Hurt R.A."/>
            <person name="Keller M."/>
            <person name="Xu J."/>
            <person name="Reddy Y.H.K."/>
            <person name="Borovok I."/>
            <person name="Grinberg I.R."/>
            <person name="Lamed R."/>
            <person name="Zhivin O."/>
            <person name="Bayer E.A."/>
            <person name="Brown S.D."/>
        </authorList>
    </citation>
    <scope>NUCLEOTIDE SEQUENCE [LARGE SCALE GENOMIC DNA]</scope>
    <source>
        <strain evidence="12">DSM 2933</strain>
    </source>
</reference>
<dbReference type="UniPathway" id="UPA00085"/>
<dbReference type="GO" id="GO:0005737">
    <property type="term" value="C:cytoplasm"/>
    <property type="evidence" value="ECO:0007669"/>
    <property type="project" value="UniProtKB-SubCell"/>
</dbReference>
<gene>
    <name evidence="10" type="primary">plsX</name>
    <name evidence="11" type="ORF">Bccel_1302</name>
</gene>
<evidence type="ECO:0000313" key="12">
    <source>
        <dbReference type="Proteomes" id="UP000036923"/>
    </source>
</evidence>
<dbReference type="GO" id="GO:0043811">
    <property type="term" value="F:phosphate:acyl-[acyl carrier protein] acyltransferase activity"/>
    <property type="evidence" value="ECO:0007669"/>
    <property type="project" value="UniProtKB-UniRule"/>
</dbReference>
<dbReference type="Proteomes" id="UP000036923">
    <property type="component" value="Unassembled WGS sequence"/>
</dbReference>
<dbReference type="Pfam" id="PF02504">
    <property type="entry name" value="FA_synthesis"/>
    <property type="match status" value="1"/>
</dbReference>
<dbReference type="EMBL" id="LGTC01000001">
    <property type="protein sequence ID" value="KNY26040.1"/>
    <property type="molecule type" value="Genomic_DNA"/>
</dbReference>
<keyword evidence="2 10" id="KW-0963">Cytoplasm</keyword>
<evidence type="ECO:0000256" key="3">
    <source>
        <dbReference type="ARBA" id="ARBA00022516"/>
    </source>
</evidence>
<comment type="caution">
    <text evidence="11">The sequence shown here is derived from an EMBL/GenBank/DDBJ whole genome shotgun (WGS) entry which is preliminary data.</text>
</comment>
<keyword evidence="5 10" id="KW-0443">Lipid metabolism</keyword>
<name>A0A0L6JJW5_9FIRM</name>
<evidence type="ECO:0000256" key="6">
    <source>
        <dbReference type="ARBA" id="ARBA00023209"/>
    </source>
</evidence>
<keyword evidence="4 10" id="KW-0808">Transferase</keyword>
<dbReference type="PATRIC" id="fig|398512.5.peg.1353"/>
<dbReference type="HAMAP" id="MF_00019">
    <property type="entry name" value="PlsX"/>
    <property type="match status" value="1"/>
</dbReference>
<organism evidence="11 12">
    <name type="scientific">Pseudobacteroides cellulosolvens ATCC 35603 = DSM 2933</name>
    <dbReference type="NCBI Taxonomy" id="398512"/>
    <lineage>
        <taxon>Bacteria</taxon>
        <taxon>Bacillati</taxon>
        <taxon>Bacillota</taxon>
        <taxon>Clostridia</taxon>
        <taxon>Eubacteriales</taxon>
        <taxon>Oscillospiraceae</taxon>
        <taxon>Pseudobacteroides</taxon>
    </lineage>
</organism>
<evidence type="ECO:0000256" key="5">
    <source>
        <dbReference type="ARBA" id="ARBA00023098"/>
    </source>
</evidence>